<dbReference type="SUPFAM" id="SSF103473">
    <property type="entry name" value="MFS general substrate transporter"/>
    <property type="match status" value="1"/>
</dbReference>
<feature type="transmembrane region" description="Helical" evidence="9">
    <location>
        <begin position="262"/>
        <end position="280"/>
    </location>
</feature>
<dbReference type="GO" id="GO:0035443">
    <property type="term" value="P:tripeptide transmembrane transport"/>
    <property type="evidence" value="ECO:0007669"/>
    <property type="project" value="UniProtKB-ARBA"/>
</dbReference>
<dbReference type="NCBIfam" id="TIGR00924">
    <property type="entry name" value="yjdL_sub1_fam"/>
    <property type="match status" value="1"/>
</dbReference>
<feature type="transmembrane region" description="Helical" evidence="9">
    <location>
        <begin position="292"/>
        <end position="309"/>
    </location>
</feature>
<evidence type="ECO:0000256" key="9">
    <source>
        <dbReference type="SAM" id="Phobius"/>
    </source>
</evidence>
<keyword evidence="7 9" id="KW-0472">Membrane</keyword>
<feature type="transmembrane region" description="Helical" evidence="9">
    <location>
        <begin position="336"/>
        <end position="357"/>
    </location>
</feature>
<evidence type="ECO:0000313" key="11">
    <source>
        <dbReference type="Proteomes" id="UP000659904"/>
    </source>
</evidence>
<keyword evidence="11" id="KW-1185">Reference proteome</keyword>
<feature type="transmembrane region" description="Helical" evidence="9">
    <location>
        <begin position="466"/>
        <end position="485"/>
    </location>
</feature>
<evidence type="ECO:0000256" key="1">
    <source>
        <dbReference type="ARBA" id="ARBA00004651"/>
    </source>
</evidence>
<dbReference type="InterPro" id="IPR005279">
    <property type="entry name" value="Dipep/tripep_permease"/>
</dbReference>
<evidence type="ECO:0000256" key="7">
    <source>
        <dbReference type="ARBA" id="ARBA00023136"/>
    </source>
</evidence>
<keyword evidence="3 8" id="KW-0813">Transport</keyword>
<dbReference type="Pfam" id="PF00854">
    <property type="entry name" value="PTR2"/>
    <property type="match status" value="1"/>
</dbReference>
<feature type="transmembrane region" description="Helical" evidence="9">
    <location>
        <begin position="65"/>
        <end position="84"/>
    </location>
</feature>
<dbReference type="InterPro" id="IPR018456">
    <property type="entry name" value="PTR2_symporter_CS"/>
</dbReference>
<organism evidence="10 11">
    <name type="scientific">Catellatospora citrea</name>
    <dbReference type="NCBI Taxonomy" id="53366"/>
    <lineage>
        <taxon>Bacteria</taxon>
        <taxon>Bacillati</taxon>
        <taxon>Actinomycetota</taxon>
        <taxon>Actinomycetes</taxon>
        <taxon>Micromonosporales</taxon>
        <taxon>Micromonosporaceae</taxon>
        <taxon>Catellatospora</taxon>
    </lineage>
</organism>
<evidence type="ECO:0000313" key="10">
    <source>
        <dbReference type="EMBL" id="GIG01617.1"/>
    </source>
</evidence>
<feature type="transmembrane region" description="Helical" evidence="9">
    <location>
        <begin position="161"/>
        <end position="182"/>
    </location>
</feature>
<dbReference type="AlphaFoldDB" id="A0A8J3KEB0"/>
<dbReference type="InterPro" id="IPR036259">
    <property type="entry name" value="MFS_trans_sf"/>
</dbReference>
<dbReference type="InterPro" id="IPR000109">
    <property type="entry name" value="POT_fam"/>
</dbReference>
<feature type="transmembrane region" description="Helical" evidence="9">
    <location>
        <begin position="369"/>
        <end position="393"/>
    </location>
</feature>
<keyword evidence="5 8" id="KW-0812">Transmembrane</keyword>
<comment type="similarity">
    <text evidence="2 8">Belongs to the major facilitator superfamily. Proton-dependent oligopeptide transporter (POT/PTR) (TC 2.A.17) family.</text>
</comment>
<feature type="transmembrane region" description="Helical" evidence="9">
    <location>
        <begin position="436"/>
        <end position="454"/>
    </location>
</feature>
<proteinExistence type="inferred from homology"/>
<keyword evidence="6 9" id="KW-1133">Transmembrane helix</keyword>
<evidence type="ECO:0000256" key="5">
    <source>
        <dbReference type="ARBA" id="ARBA00022692"/>
    </source>
</evidence>
<feature type="transmembrane region" description="Helical" evidence="9">
    <location>
        <begin position="96"/>
        <end position="112"/>
    </location>
</feature>
<evidence type="ECO:0000256" key="4">
    <source>
        <dbReference type="ARBA" id="ARBA00022475"/>
    </source>
</evidence>
<dbReference type="Proteomes" id="UP000659904">
    <property type="component" value="Unassembled WGS sequence"/>
</dbReference>
<dbReference type="RefSeq" id="WP_120322251.1">
    <property type="nucleotide sequence ID" value="NZ_BONH01000041.1"/>
</dbReference>
<comment type="subcellular location">
    <subcellularLocation>
        <location evidence="1">Cell membrane</location>
        <topology evidence="1">Multi-pass membrane protein</topology>
    </subcellularLocation>
    <subcellularLocation>
        <location evidence="8">Membrane</location>
        <topology evidence="8">Multi-pass membrane protein</topology>
    </subcellularLocation>
</comment>
<name>A0A8J3KEB0_9ACTN</name>
<evidence type="ECO:0000256" key="2">
    <source>
        <dbReference type="ARBA" id="ARBA00005982"/>
    </source>
</evidence>
<dbReference type="CDD" id="cd17346">
    <property type="entry name" value="MFS_DtpA_like"/>
    <property type="match status" value="1"/>
</dbReference>
<dbReference type="PANTHER" id="PTHR23517">
    <property type="entry name" value="RESISTANCE PROTEIN MDTM, PUTATIVE-RELATED-RELATED"/>
    <property type="match status" value="1"/>
</dbReference>
<evidence type="ECO:0000256" key="6">
    <source>
        <dbReference type="ARBA" id="ARBA00022989"/>
    </source>
</evidence>
<reference evidence="10 11" key="1">
    <citation type="submission" date="2021-01" db="EMBL/GenBank/DDBJ databases">
        <title>Whole genome shotgun sequence of Catellatospora citrea NBRC 14495.</title>
        <authorList>
            <person name="Komaki H."/>
            <person name="Tamura T."/>
        </authorList>
    </citation>
    <scope>NUCLEOTIDE SEQUENCE [LARGE SCALE GENOMIC DNA]</scope>
    <source>
        <strain evidence="10 11">NBRC 14495</strain>
    </source>
</reference>
<dbReference type="InterPro" id="IPR050171">
    <property type="entry name" value="MFS_Transporters"/>
</dbReference>
<feature type="transmembrane region" description="Helical" evidence="9">
    <location>
        <begin position="230"/>
        <end position="250"/>
    </location>
</feature>
<dbReference type="PANTHER" id="PTHR23517:SF15">
    <property type="entry name" value="PROTON-DEPENDENT OLIGOPEPTIDE FAMILY TRANSPORT PROTEIN"/>
    <property type="match status" value="1"/>
</dbReference>
<sequence length="496" mass="54207">MATTAVPASGKPVKTWLGHPGGLVVLFLTEMWERFSYYGMRAILTLFLAAELTDGGFGMQDVAAASLYSIYVSMVYFTALPGGWIADRILGTRRSVLWGGIIIALGHYSLAFSARSMFYLGLVLIVLGTGLLKPNISAMVGELYDKHPEMHESRRDAGFTLFYLGINLGAFFAPLLTGIFAARNDWHVAFGIAAVGMTIAVIQYLVGYRRLEGVGLKAHKPLQTHERNKILKISAIVVAVVVVLLAIDVAAGTFNADHVKNALTILALVVPALYFVMMFRDRTLTHQERSRVSAYVWIFIGAALFWMIYDQAGSLVNLFTDEKVDRQVGSFEIPTAWFQSVNPVLILLLAPVFAWMWTRLDRRQPGTPVKFSLALLGIGLSFLVMGTAGAMAARGLISPWWIVLVYLIQTCAELLLSPVGLSVTTKLAPLRYASQVMGLWFLATAAGNALNTWVTPLNAKLSDAAYYGLLGALAVIVGVCFWFGARRIGELMSGVH</sequence>
<feature type="transmembrane region" description="Helical" evidence="9">
    <location>
        <begin position="118"/>
        <end position="140"/>
    </location>
</feature>
<dbReference type="FunFam" id="1.20.1250.20:FF:000017">
    <property type="entry name" value="Dipeptide and tripeptide permease A"/>
    <property type="match status" value="1"/>
</dbReference>
<keyword evidence="4" id="KW-1003">Cell membrane</keyword>
<gene>
    <name evidence="10" type="ORF">Cci01nite_67100</name>
</gene>
<evidence type="ECO:0000256" key="8">
    <source>
        <dbReference type="RuleBase" id="RU003755"/>
    </source>
</evidence>
<dbReference type="Gene3D" id="1.20.1250.20">
    <property type="entry name" value="MFS general substrate transporter like domains"/>
    <property type="match status" value="1"/>
</dbReference>
<dbReference type="GO" id="GO:0042937">
    <property type="term" value="F:tripeptide transmembrane transporter activity"/>
    <property type="evidence" value="ECO:0007669"/>
    <property type="project" value="UniProtKB-ARBA"/>
</dbReference>
<feature type="transmembrane region" description="Helical" evidence="9">
    <location>
        <begin position="188"/>
        <end position="209"/>
    </location>
</feature>
<evidence type="ECO:0000256" key="3">
    <source>
        <dbReference type="ARBA" id="ARBA00022448"/>
    </source>
</evidence>
<accession>A0A8J3KEB0</accession>
<dbReference type="PROSITE" id="PS01023">
    <property type="entry name" value="PTR2_2"/>
    <property type="match status" value="1"/>
</dbReference>
<dbReference type="GO" id="GO:0015333">
    <property type="term" value="F:peptide:proton symporter activity"/>
    <property type="evidence" value="ECO:0007669"/>
    <property type="project" value="UniProtKB-ARBA"/>
</dbReference>
<dbReference type="GO" id="GO:0071916">
    <property type="term" value="F:dipeptide transmembrane transporter activity"/>
    <property type="evidence" value="ECO:0007669"/>
    <property type="project" value="UniProtKB-ARBA"/>
</dbReference>
<dbReference type="EMBL" id="BONH01000041">
    <property type="protein sequence ID" value="GIG01617.1"/>
    <property type="molecule type" value="Genomic_DNA"/>
</dbReference>
<protein>
    <submittedName>
        <fullName evidence="10">MFS transporter</fullName>
    </submittedName>
</protein>
<feature type="transmembrane region" description="Helical" evidence="9">
    <location>
        <begin position="399"/>
        <end position="424"/>
    </location>
</feature>
<dbReference type="GO" id="GO:0005886">
    <property type="term" value="C:plasma membrane"/>
    <property type="evidence" value="ECO:0007669"/>
    <property type="project" value="UniProtKB-SubCell"/>
</dbReference>
<comment type="caution">
    <text evidence="10">The sequence shown here is derived from an EMBL/GenBank/DDBJ whole genome shotgun (WGS) entry which is preliminary data.</text>
</comment>